<proteinExistence type="predicted"/>
<evidence type="ECO:0000313" key="2">
    <source>
        <dbReference type="Proteomes" id="UP000274429"/>
    </source>
</evidence>
<gene>
    <name evidence="1" type="ORF">TTAC_LOCUS11141</name>
</gene>
<dbReference type="WBParaSite" id="TTAC_0001115801-mRNA-1">
    <property type="protein sequence ID" value="TTAC_0001115801-mRNA-1"/>
    <property type="gene ID" value="TTAC_0001115801"/>
</dbReference>
<evidence type="ECO:0000313" key="3">
    <source>
        <dbReference type="WBParaSite" id="TTAC_0001115801-mRNA-1"/>
    </source>
</evidence>
<organism evidence="3">
    <name type="scientific">Hydatigena taeniaeformis</name>
    <name type="common">Feline tapeworm</name>
    <name type="synonym">Taenia taeniaeformis</name>
    <dbReference type="NCBI Taxonomy" id="6205"/>
    <lineage>
        <taxon>Eukaryota</taxon>
        <taxon>Metazoa</taxon>
        <taxon>Spiralia</taxon>
        <taxon>Lophotrochozoa</taxon>
        <taxon>Platyhelminthes</taxon>
        <taxon>Cestoda</taxon>
        <taxon>Eucestoda</taxon>
        <taxon>Cyclophyllidea</taxon>
        <taxon>Taeniidae</taxon>
        <taxon>Hydatigera</taxon>
    </lineage>
</organism>
<dbReference type="EMBL" id="UYWX01023048">
    <property type="protein sequence ID" value="VDM36121.1"/>
    <property type="molecule type" value="Genomic_DNA"/>
</dbReference>
<evidence type="ECO:0000313" key="1">
    <source>
        <dbReference type="EMBL" id="VDM36121.1"/>
    </source>
</evidence>
<accession>A0A0R3XC81</accession>
<keyword evidence="2" id="KW-1185">Reference proteome</keyword>
<sequence>MSTDCVMAACAMFHLSPEKSSVLRHEDHAFQKHLLEDCGEKDSKWCNSTAMTVGNSSWRLTIATSYVPHFCTALPYSSTQLYYYFVRIYEQFDSYVEHRFGPMKRRWGRPCPTPRTDAPLLWTIVRMGGGSRNSYVNPRLVDDH</sequence>
<name>A0A0R3XC81_HYDTA</name>
<reference evidence="3" key="1">
    <citation type="submission" date="2017-02" db="UniProtKB">
        <authorList>
            <consortium name="WormBaseParasite"/>
        </authorList>
    </citation>
    <scope>IDENTIFICATION</scope>
</reference>
<reference evidence="1 2" key="2">
    <citation type="submission" date="2018-11" db="EMBL/GenBank/DDBJ databases">
        <authorList>
            <consortium name="Pathogen Informatics"/>
        </authorList>
    </citation>
    <scope>NUCLEOTIDE SEQUENCE [LARGE SCALE GENOMIC DNA]</scope>
</reference>
<dbReference type="AlphaFoldDB" id="A0A0R3XC81"/>
<dbReference type="Proteomes" id="UP000274429">
    <property type="component" value="Unassembled WGS sequence"/>
</dbReference>
<protein>
    <submittedName>
        <fullName evidence="1 3">Uncharacterized protein</fullName>
    </submittedName>
</protein>